<organism evidence="3 4">
    <name type="scientific">Polymorphospora lycopeni</name>
    <dbReference type="NCBI Taxonomy" id="3140240"/>
    <lineage>
        <taxon>Bacteria</taxon>
        <taxon>Bacillati</taxon>
        <taxon>Actinomycetota</taxon>
        <taxon>Actinomycetes</taxon>
        <taxon>Micromonosporales</taxon>
        <taxon>Micromonosporaceae</taxon>
        <taxon>Polymorphospora</taxon>
    </lineage>
</organism>
<feature type="transmembrane region" description="Helical" evidence="2">
    <location>
        <begin position="39"/>
        <end position="58"/>
    </location>
</feature>
<comment type="caution">
    <text evidence="3">The sequence shown here is derived from an EMBL/GenBank/DDBJ whole genome shotgun (WGS) entry which is preliminary data.</text>
</comment>
<dbReference type="EMBL" id="JBCGDC010000155">
    <property type="protein sequence ID" value="MFB6397611.1"/>
    <property type="molecule type" value="Genomic_DNA"/>
</dbReference>
<proteinExistence type="predicted"/>
<evidence type="ECO:0000256" key="2">
    <source>
        <dbReference type="SAM" id="Phobius"/>
    </source>
</evidence>
<feature type="region of interest" description="Disordered" evidence="1">
    <location>
        <begin position="128"/>
        <end position="241"/>
    </location>
</feature>
<feature type="transmembrane region" description="Helical" evidence="2">
    <location>
        <begin position="102"/>
        <end position="122"/>
    </location>
</feature>
<feature type="transmembrane region" description="Helical" evidence="2">
    <location>
        <begin position="65"/>
        <end position="82"/>
    </location>
</feature>
<keyword evidence="2" id="KW-0812">Transmembrane</keyword>
<keyword evidence="2" id="KW-0472">Membrane</keyword>
<feature type="region of interest" description="Disordered" evidence="1">
    <location>
        <begin position="255"/>
        <end position="398"/>
    </location>
</feature>
<keyword evidence="4" id="KW-1185">Reference proteome</keyword>
<dbReference type="Proteomes" id="UP001582793">
    <property type="component" value="Unassembled WGS sequence"/>
</dbReference>
<feature type="compositionally biased region" description="Pro residues" evidence="1">
    <location>
        <begin position="137"/>
        <end position="151"/>
    </location>
</feature>
<accession>A0ABV5D034</accession>
<dbReference type="RefSeq" id="WP_375736645.1">
    <property type="nucleotide sequence ID" value="NZ_JBCGDC010000155.1"/>
</dbReference>
<gene>
    <name evidence="3" type="ORF">AAFH96_31635</name>
</gene>
<sequence length="398" mass="39709">MRHIGSLALALLVTPLTWVLTAIGLTAYARAGAGPGPEVFLGLLALLGAGGLLALLLLPRSSPAGPILAGLLLLAMTAWATVDLPALRRVLPDDLFGLDLTLASPAGGLAAVLAVPLLATGLSPRRWRGQDRVPAVSAPPPPGSYAPPHPAPGDATVHLAPSPASGVPGFAPRTGPAAGSTPSPAGFPSPPARFAPAAGDAGRSAPAGTEPAPAVPTPANAAPTSGVPAPAGLPPLRPAGRELDTDATARLSPPAVPAFVAPDQPTSDLRKPAQPDAEATMALGTPSPEPDTAAVAVPFRAPASAADGEATTVLRPPGDEHPTVATPTTGEPAPARPAMADEVTERIGATGRIDEVTERIDEVTARLRDTPPPPAAYPPPGHSTPTAPPVDPDVTRRL</sequence>
<feature type="compositionally biased region" description="Low complexity" evidence="1">
    <location>
        <begin position="174"/>
        <end position="184"/>
    </location>
</feature>
<keyword evidence="2" id="KW-1133">Transmembrane helix</keyword>
<feature type="compositionally biased region" description="Pro residues" evidence="1">
    <location>
        <begin position="370"/>
        <end position="391"/>
    </location>
</feature>
<reference evidence="3 4" key="1">
    <citation type="submission" date="2024-04" db="EMBL/GenBank/DDBJ databases">
        <title>Polymorphospora sp. isolated from Baiyangdian Lake in Xiong'an New Area.</title>
        <authorList>
            <person name="Zhang X."/>
            <person name="Liu J."/>
        </authorList>
    </citation>
    <scope>NUCLEOTIDE SEQUENCE [LARGE SCALE GENOMIC DNA]</scope>
    <source>
        <strain evidence="3 4">2-325</strain>
    </source>
</reference>
<evidence type="ECO:0000313" key="4">
    <source>
        <dbReference type="Proteomes" id="UP001582793"/>
    </source>
</evidence>
<name>A0ABV5D034_9ACTN</name>
<evidence type="ECO:0000313" key="3">
    <source>
        <dbReference type="EMBL" id="MFB6397611.1"/>
    </source>
</evidence>
<feature type="compositionally biased region" description="Low complexity" evidence="1">
    <location>
        <begin position="194"/>
        <end position="230"/>
    </location>
</feature>
<feature type="compositionally biased region" description="Basic and acidic residues" evidence="1">
    <location>
        <begin position="352"/>
        <end position="369"/>
    </location>
</feature>
<protein>
    <submittedName>
        <fullName evidence="3">Uncharacterized protein</fullName>
    </submittedName>
</protein>
<evidence type="ECO:0000256" key="1">
    <source>
        <dbReference type="SAM" id="MobiDB-lite"/>
    </source>
</evidence>